<dbReference type="SUPFAM" id="SSF50156">
    <property type="entry name" value="PDZ domain-like"/>
    <property type="match status" value="1"/>
</dbReference>
<dbReference type="EMBL" id="LCRM01000055">
    <property type="protein sequence ID" value="KKW35066.1"/>
    <property type="molecule type" value="Genomic_DNA"/>
</dbReference>
<keyword evidence="1" id="KW-0472">Membrane</keyword>
<organism evidence="3 4">
    <name type="scientific">Candidatus Giovannonibacteria bacterium GW2011_GWA2_53_7</name>
    <dbReference type="NCBI Taxonomy" id="1618650"/>
    <lineage>
        <taxon>Bacteria</taxon>
        <taxon>Candidatus Giovannoniibacteriota</taxon>
    </lineage>
</organism>
<dbReference type="AlphaFoldDB" id="A0A0G1XVR6"/>
<evidence type="ECO:0000256" key="1">
    <source>
        <dbReference type="SAM" id="Phobius"/>
    </source>
</evidence>
<sequence length="378" mass="41149">MKPKIAPTSPKYALEHPVENLYRQSAETTIHQPAARSRWLPTIIVSVIFGLLAGTAGMVTLNSLYQMNNQWPIWNWLRLTNEQRPEREVVIRESGSIDRLDQRRQEAYDHIAPALVSLYRISQSVAVTDEGQVQAVTLISGDPISRLGLARLASGNYPIIAFAVAAKLKIGQELYALSANRLAGRPVLSTLNLTALSRRADDRVGLVQSSDSLEDYYSAAPWPEDAGSGAVVTDIDGALVGLRFGGRTDSRFFPVDFLRSALKSFASLSLIERPRLGAYYRDLTTEIGLPLSVTGGRTEGALLTPGTDLNQAAIEAGSPAAAAGLLADDIIIRINDQTVNNRNSLSRLIQTGTVGDELTIRFVRQGVEQETQVTLAKQ</sequence>
<feature type="domain" description="PDZ" evidence="2">
    <location>
        <begin position="287"/>
        <end position="366"/>
    </location>
</feature>
<evidence type="ECO:0000259" key="2">
    <source>
        <dbReference type="SMART" id="SM00228"/>
    </source>
</evidence>
<evidence type="ECO:0000313" key="4">
    <source>
        <dbReference type="Proteomes" id="UP000034290"/>
    </source>
</evidence>
<dbReference type="SUPFAM" id="SSF50494">
    <property type="entry name" value="Trypsin-like serine proteases"/>
    <property type="match status" value="1"/>
</dbReference>
<dbReference type="Proteomes" id="UP000034290">
    <property type="component" value="Unassembled WGS sequence"/>
</dbReference>
<keyword evidence="1" id="KW-1133">Transmembrane helix</keyword>
<dbReference type="InterPro" id="IPR009003">
    <property type="entry name" value="Peptidase_S1_PA"/>
</dbReference>
<dbReference type="InterPro" id="IPR036034">
    <property type="entry name" value="PDZ_sf"/>
</dbReference>
<comment type="caution">
    <text evidence="3">The sequence shown here is derived from an EMBL/GenBank/DDBJ whole genome shotgun (WGS) entry which is preliminary data.</text>
</comment>
<proteinExistence type="predicted"/>
<dbReference type="InterPro" id="IPR001478">
    <property type="entry name" value="PDZ"/>
</dbReference>
<dbReference type="SMART" id="SM00228">
    <property type="entry name" value="PDZ"/>
    <property type="match status" value="1"/>
</dbReference>
<evidence type="ECO:0000313" key="3">
    <source>
        <dbReference type="EMBL" id="KKW35066.1"/>
    </source>
</evidence>
<dbReference type="Pfam" id="PF13180">
    <property type="entry name" value="PDZ_2"/>
    <property type="match status" value="1"/>
</dbReference>
<name>A0A0G1XVR6_9BACT</name>
<reference evidence="3 4" key="1">
    <citation type="journal article" date="2015" name="Nature">
        <title>rRNA introns, odd ribosomes, and small enigmatic genomes across a large radiation of phyla.</title>
        <authorList>
            <person name="Brown C.T."/>
            <person name="Hug L.A."/>
            <person name="Thomas B.C."/>
            <person name="Sharon I."/>
            <person name="Castelle C.J."/>
            <person name="Singh A."/>
            <person name="Wilkins M.J."/>
            <person name="Williams K.H."/>
            <person name="Banfield J.F."/>
        </authorList>
    </citation>
    <scope>NUCLEOTIDE SEQUENCE [LARGE SCALE GENOMIC DNA]</scope>
</reference>
<feature type="transmembrane region" description="Helical" evidence="1">
    <location>
        <begin position="39"/>
        <end position="61"/>
    </location>
</feature>
<protein>
    <submittedName>
        <fullName evidence="3">Peptidase S1 and S6 chymotrypsin/Hap</fullName>
    </submittedName>
</protein>
<dbReference type="Gene3D" id="2.30.42.10">
    <property type="match status" value="1"/>
</dbReference>
<keyword evidence="1" id="KW-0812">Transmembrane</keyword>
<gene>
    <name evidence="3" type="ORF">UY81_C0055G0008</name>
</gene>
<accession>A0A0G1XVR6</accession>